<dbReference type="EMBL" id="CM007389">
    <property type="protein sequence ID" value="ONK57713.1"/>
    <property type="molecule type" value="Genomic_DNA"/>
</dbReference>
<gene>
    <name evidence="1" type="ORF">A4U43_C09F3320</name>
</gene>
<organism evidence="1 2">
    <name type="scientific">Asparagus officinalis</name>
    <name type="common">Garden asparagus</name>
    <dbReference type="NCBI Taxonomy" id="4686"/>
    <lineage>
        <taxon>Eukaryota</taxon>
        <taxon>Viridiplantae</taxon>
        <taxon>Streptophyta</taxon>
        <taxon>Embryophyta</taxon>
        <taxon>Tracheophyta</taxon>
        <taxon>Spermatophyta</taxon>
        <taxon>Magnoliopsida</taxon>
        <taxon>Liliopsida</taxon>
        <taxon>Asparagales</taxon>
        <taxon>Asparagaceae</taxon>
        <taxon>Asparagoideae</taxon>
        <taxon>Asparagus</taxon>
    </lineage>
</organism>
<evidence type="ECO:0000313" key="2">
    <source>
        <dbReference type="Proteomes" id="UP000243459"/>
    </source>
</evidence>
<proteinExistence type="predicted"/>
<sequence length="90" mass="10018">MLPPVGTLRARMLSRRDAEVVQLLMFNQLSKAVRAGGHGETATADDEQRPAESLEEKDFKRVGVFMSCVLYVDVFLRVLRGSRGSGSSRY</sequence>
<name>A0A5P1E6T3_ASPOF</name>
<dbReference type="AlphaFoldDB" id="A0A5P1E6T3"/>
<protein>
    <submittedName>
        <fullName evidence="1">Uncharacterized protein</fullName>
    </submittedName>
</protein>
<dbReference type="Gramene" id="ONK57713">
    <property type="protein sequence ID" value="ONK57713"/>
    <property type="gene ID" value="A4U43_C09F3320"/>
</dbReference>
<reference evidence="2" key="1">
    <citation type="journal article" date="2017" name="Nat. Commun.">
        <title>The asparagus genome sheds light on the origin and evolution of a young Y chromosome.</title>
        <authorList>
            <person name="Harkess A."/>
            <person name="Zhou J."/>
            <person name="Xu C."/>
            <person name="Bowers J.E."/>
            <person name="Van der Hulst R."/>
            <person name="Ayyampalayam S."/>
            <person name="Mercati F."/>
            <person name="Riccardi P."/>
            <person name="McKain M.R."/>
            <person name="Kakrana A."/>
            <person name="Tang H."/>
            <person name="Ray J."/>
            <person name="Groenendijk J."/>
            <person name="Arikit S."/>
            <person name="Mathioni S.M."/>
            <person name="Nakano M."/>
            <person name="Shan H."/>
            <person name="Telgmann-Rauber A."/>
            <person name="Kanno A."/>
            <person name="Yue Z."/>
            <person name="Chen H."/>
            <person name="Li W."/>
            <person name="Chen Y."/>
            <person name="Xu X."/>
            <person name="Zhang Y."/>
            <person name="Luo S."/>
            <person name="Chen H."/>
            <person name="Gao J."/>
            <person name="Mao Z."/>
            <person name="Pires J.C."/>
            <person name="Luo M."/>
            <person name="Kudrna D."/>
            <person name="Wing R.A."/>
            <person name="Meyers B.C."/>
            <person name="Yi K."/>
            <person name="Kong H."/>
            <person name="Lavrijsen P."/>
            <person name="Sunseri F."/>
            <person name="Falavigna A."/>
            <person name="Ye Y."/>
            <person name="Leebens-Mack J.H."/>
            <person name="Chen G."/>
        </authorList>
    </citation>
    <scope>NUCLEOTIDE SEQUENCE [LARGE SCALE GENOMIC DNA]</scope>
    <source>
        <strain evidence="2">cv. DH0086</strain>
    </source>
</reference>
<accession>A0A5P1E6T3</accession>
<evidence type="ECO:0000313" key="1">
    <source>
        <dbReference type="EMBL" id="ONK57713.1"/>
    </source>
</evidence>
<keyword evidence="2" id="KW-1185">Reference proteome</keyword>
<dbReference type="Proteomes" id="UP000243459">
    <property type="component" value="Chromosome 9"/>
</dbReference>